<comment type="caution">
    <text evidence="2">The sequence shown here is derived from an EMBL/GenBank/DDBJ whole genome shotgun (WGS) entry which is preliminary data.</text>
</comment>
<sequence length="397" mass="46578">MTEPQVTLVIVPRERFSYTEQSLESLYENTQIPFKLIYVDGNSPKGIKRYLEKKAKEKEFRLIRTEHFLFPNQARNLALPEVDTKYVVFFDNDVLFTPGWLKHLLECAEDTSAWLVAPLYCEGKLEDKIIHMAGGLAHFRDRNGKRRFFEQHRLAKKSVDEVKSELRREPVELVEFHCTLARTEILAQIGGLDEKFLSTGEHWDLCLAVREKGGEIYFKPNAVVSYVAPPPFALSDLPYFFMRWSEDWNLQSLNHFREKWNLAEDDPCLQGHYIWLNRHRQRVIREWIRQFLPIKRDLGVLYCANVKQRLNYVNSSSHLIIKMAEELGFPSLAIELAQVFEEVTSANISSDLRSNRSYSFQLPPKSYQKRPLVALRDRLFRGRRFLGSTLRSLKSNF</sequence>
<keyword evidence="3" id="KW-1185">Reference proteome</keyword>
<dbReference type="RefSeq" id="WP_254012985.1">
    <property type="nucleotide sequence ID" value="NZ_JAMZMM010000179.1"/>
</dbReference>
<dbReference type="SUPFAM" id="SSF53448">
    <property type="entry name" value="Nucleotide-diphospho-sugar transferases"/>
    <property type="match status" value="1"/>
</dbReference>
<dbReference type="InterPro" id="IPR029044">
    <property type="entry name" value="Nucleotide-diphossugar_trans"/>
</dbReference>
<evidence type="ECO:0000259" key="1">
    <source>
        <dbReference type="Pfam" id="PF00535"/>
    </source>
</evidence>
<protein>
    <submittedName>
        <fullName evidence="2">Glycosyltransferase</fullName>
        <ecNumber evidence="2">2.4.-.-</ecNumber>
    </submittedName>
</protein>
<dbReference type="GO" id="GO:0016757">
    <property type="term" value="F:glycosyltransferase activity"/>
    <property type="evidence" value="ECO:0007669"/>
    <property type="project" value="UniProtKB-KW"/>
</dbReference>
<dbReference type="AlphaFoldDB" id="A0AAE3GX48"/>
<keyword evidence="2" id="KW-0808">Transferase</keyword>
<dbReference type="PANTHER" id="PTHR43179:SF7">
    <property type="entry name" value="RHAMNOSYLTRANSFERASE WBBL"/>
    <property type="match status" value="1"/>
</dbReference>
<dbReference type="Pfam" id="PF00535">
    <property type="entry name" value="Glycos_transf_2"/>
    <property type="match status" value="1"/>
</dbReference>
<reference evidence="2" key="1">
    <citation type="submission" date="2022-06" db="EMBL/GenBank/DDBJ databases">
        <title>New cyanobacteria of genus Symplocastrum in benthos of Lake Baikal.</title>
        <authorList>
            <person name="Sorokovikova E."/>
            <person name="Tikhonova I."/>
            <person name="Krasnopeev A."/>
            <person name="Evseev P."/>
            <person name="Gladkikh A."/>
            <person name="Belykh O."/>
        </authorList>
    </citation>
    <scope>NUCLEOTIDE SEQUENCE</scope>
    <source>
        <strain evidence="2">BBK-W-15</strain>
    </source>
</reference>
<dbReference type="EC" id="2.4.-.-" evidence="2"/>
<dbReference type="InterPro" id="IPR001173">
    <property type="entry name" value="Glyco_trans_2-like"/>
</dbReference>
<gene>
    <name evidence="2" type="ORF">NJ959_17460</name>
</gene>
<dbReference type="Proteomes" id="UP001204953">
    <property type="component" value="Unassembled WGS sequence"/>
</dbReference>
<dbReference type="Gene3D" id="3.90.550.10">
    <property type="entry name" value="Spore Coat Polysaccharide Biosynthesis Protein SpsA, Chain A"/>
    <property type="match status" value="1"/>
</dbReference>
<proteinExistence type="predicted"/>
<keyword evidence="2" id="KW-0328">Glycosyltransferase</keyword>
<accession>A0AAE3GX48</accession>
<evidence type="ECO:0000313" key="2">
    <source>
        <dbReference type="EMBL" id="MCP2730222.1"/>
    </source>
</evidence>
<evidence type="ECO:0000313" key="3">
    <source>
        <dbReference type="Proteomes" id="UP001204953"/>
    </source>
</evidence>
<dbReference type="PANTHER" id="PTHR43179">
    <property type="entry name" value="RHAMNOSYLTRANSFERASE WBBL"/>
    <property type="match status" value="1"/>
</dbReference>
<dbReference type="EMBL" id="JAMZMM010000179">
    <property type="protein sequence ID" value="MCP2730222.1"/>
    <property type="molecule type" value="Genomic_DNA"/>
</dbReference>
<name>A0AAE3GX48_9CYAN</name>
<feature type="domain" description="Glycosyltransferase 2-like" evidence="1">
    <location>
        <begin position="13"/>
        <end position="119"/>
    </location>
</feature>
<organism evidence="2 3">
    <name type="scientific">Limnofasciculus baicalensis BBK-W-15</name>
    <dbReference type="NCBI Taxonomy" id="2699891"/>
    <lineage>
        <taxon>Bacteria</taxon>
        <taxon>Bacillati</taxon>
        <taxon>Cyanobacteriota</taxon>
        <taxon>Cyanophyceae</taxon>
        <taxon>Coleofasciculales</taxon>
        <taxon>Coleofasciculaceae</taxon>
        <taxon>Limnofasciculus</taxon>
        <taxon>Limnofasciculus baicalensis</taxon>
    </lineage>
</organism>